<dbReference type="RefSeq" id="WP_022516335.1">
    <property type="nucleotide sequence ID" value="NZ_JACOQH010000002.1"/>
</dbReference>
<dbReference type="InterPro" id="IPR037257">
    <property type="entry name" value="T2SS_E_N_sf"/>
</dbReference>
<proteinExistence type="predicted"/>
<sequence length="294" mass="33704">MYTQFFGNFLLSRGVVTSEQLINAIKEESTTHIKLGTLAIHAGYMTASEADNIIIMQTHEDKRFGELAVQGGYMTEEQVNSLLKMQKPDYLLLGQILIEQGILTNTDFENLIVDYQSEYEIYDLDMATEKKEVVTNMLKNYCSFSNHPQADKAIHYLYLLFNNLVRFIGEDFTTLNPIPCPEYPTNYCISQKTHNDTLSMTSALDIDPNTAVAFASRYVDEQFEDFDEYVKASLEDFLNLHNGLYNVNLSNDFSIELTLDPPEIHHYDVLSLSQNAYLFPVIYPFGTINFLFSF</sequence>
<dbReference type="SUPFAM" id="SSF160246">
    <property type="entry name" value="EspE N-terminal domain-like"/>
    <property type="match status" value="1"/>
</dbReference>
<accession>A0ABR7I8N2</accession>
<dbReference type="Proteomes" id="UP000621540">
    <property type="component" value="Unassembled WGS sequence"/>
</dbReference>
<name>A0ABR7I8N2_9FIRM</name>
<comment type="caution">
    <text evidence="1">The sequence shown here is derived from an EMBL/GenBank/DDBJ whole genome shotgun (WGS) entry which is preliminary data.</text>
</comment>
<evidence type="ECO:0000313" key="1">
    <source>
        <dbReference type="EMBL" id="MBC5753300.1"/>
    </source>
</evidence>
<dbReference type="EMBL" id="JACOQH010000002">
    <property type="protein sequence ID" value="MBC5753300.1"/>
    <property type="molecule type" value="Genomic_DNA"/>
</dbReference>
<keyword evidence="2" id="KW-1185">Reference proteome</keyword>
<reference evidence="1 2" key="1">
    <citation type="submission" date="2020-08" db="EMBL/GenBank/DDBJ databases">
        <title>Genome public.</title>
        <authorList>
            <person name="Liu C."/>
            <person name="Sun Q."/>
        </authorList>
    </citation>
    <scope>NUCLEOTIDE SEQUENCE [LARGE SCALE GENOMIC DNA]</scope>
    <source>
        <strain evidence="1 2">BX0805</strain>
    </source>
</reference>
<gene>
    <name evidence="1" type="ORF">H8Z76_04515</name>
</gene>
<protein>
    <submittedName>
        <fullName evidence="1">Chemotaxis protein CheX</fullName>
    </submittedName>
</protein>
<evidence type="ECO:0000313" key="2">
    <source>
        <dbReference type="Proteomes" id="UP000621540"/>
    </source>
</evidence>
<organism evidence="1 2">
    <name type="scientific">Roseburia yibonii</name>
    <dbReference type="NCBI Taxonomy" id="2763063"/>
    <lineage>
        <taxon>Bacteria</taxon>
        <taxon>Bacillati</taxon>
        <taxon>Bacillota</taxon>
        <taxon>Clostridia</taxon>
        <taxon>Lachnospirales</taxon>
        <taxon>Lachnospiraceae</taxon>
        <taxon>Roseburia</taxon>
    </lineage>
</organism>